<name>A0ABV7HUG8_9GAMM</name>
<dbReference type="PANTHER" id="PTHR30625:SF11">
    <property type="entry name" value="MOTA_TOLQ_EXBB PROTON CHANNEL DOMAIN-CONTAINING PROTEIN"/>
    <property type="match status" value="1"/>
</dbReference>
<evidence type="ECO:0000259" key="8">
    <source>
        <dbReference type="Pfam" id="PF01618"/>
    </source>
</evidence>
<keyword evidence="10" id="KW-1185">Reference proteome</keyword>
<dbReference type="EMBL" id="JBHRTL010000006">
    <property type="protein sequence ID" value="MFC3155302.1"/>
    <property type="molecule type" value="Genomic_DNA"/>
</dbReference>
<sequence>MFEVIAAGGWLMLPLVLCSIAVLAISAERYWSLNPAKIAPRHLLAQVWGWIKNNQLDAAKLKELKQSSPLGEILSAGLSNSRSGRETMKDSIQEAANKVIHEMERFIGVLGTIAAITPLLGLLGTVFGMIEVFNAIMIKGTGNAGVLAGGISQALITTAAGLCVAIPAMIFHRFFQRRIDTLVVTMEEEAIKLVDALHSDRRVDVKVKK</sequence>
<feature type="transmembrane region" description="Helical" evidence="7">
    <location>
        <begin position="150"/>
        <end position="171"/>
    </location>
</feature>
<protein>
    <submittedName>
        <fullName evidence="9">MotA/TolQ/ExbB proton channel family protein</fullName>
    </submittedName>
</protein>
<accession>A0ABV7HUG8</accession>
<reference evidence="10" key="1">
    <citation type="journal article" date="2019" name="Int. J. Syst. Evol. Microbiol.">
        <title>The Global Catalogue of Microorganisms (GCM) 10K type strain sequencing project: providing services to taxonomists for standard genome sequencing and annotation.</title>
        <authorList>
            <consortium name="The Broad Institute Genomics Platform"/>
            <consortium name="The Broad Institute Genome Sequencing Center for Infectious Disease"/>
            <person name="Wu L."/>
            <person name="Ma J."/>
        </authorList>
    </citation>
    <scope>NUCLEOTIDE SEQUENCE [LARGE SCALE GENOMIC DNA]</scope>
    <source>
        <strain evidence="10">KCTC 52141</strain>
    </source>
</reference>
<keyword evidence="5 7" id="KW-0472">Membrane</keyword>
<keyword evidence="2" id="KW-1003">Cell membrane</keyword>
<evidence type="ECO:0000313" key="10">
    <source>
        <dbReference type="Proteomes" id="UP001595548"/>
    </source>
</evidence>
<evidence type="ECO:0000256" key="5">
    <source>
        <dbReference type="ARBA" id="ARBA00023136"/>
    </source>
</evidence>
<keyword evidence="3 7" id="KW-0812">Transmembrane</keyword>
<evidence type="ECO:0000256" key="4">
    <source>
        <dbReference type="ARBA" id="ARBA00022989"/>
    </source>
</evidence>
<evidence type="ECO:0000256" key="7">
    <source>
        <dbReference type="SAM" id="Phobius"/>
    </source>
</evidence>
<keyword evidence="6" id="KW-0653">Protein transport</keyword>
<dbReference type="Pfam" id="PF01618">
    <property type="entry name" value="MotA_ExbB"/>
    <property type="match status" value="1"/>
</dbReference>
<evidence type="ECO:0000313" key="9">
    <source>
        <dbReference type="EMBL" id="MFC3155302.1"/>
    </source>
</evidence>
<evidence type="ECO:0000256" key="6">
    <source>
        <dbReference type="RuleBase" id="RU004057"/>
    </source>
</evidence>
<organism evidence="9 10">
    <name type="scientific">Gilvimarinus japonicus</name>
    <dbReference type="NCBI Taxonomy" id="1796469"/>
    <lineage>
        <taxon>Bacteria</taxon>
        <taxon>Pseudomonadati</taxon>
        <taxon>Pseudomonadota</taxon>
        <taxon>Gammaproteobacteria</taxon>
        <taxon>Cellvibrionales</taxon>
        <taxon>Cellvibrionaceae</taxon>
        <taxon>Gilvimarinus</taxon>
    </lineage>
</organism>
<feature type="domain" description="MotA/TolQ/ExbB proton channel" evidence="8">
    <location>
        <begin position="67"/>
        <end position="187"/>
    </location>
</feature>
<evidence type="ECO:0000256" key="2">
    <source>
        <dbReference type="ARBA" id="ARBA00022475"/>
    </source>
</evidence>
<comment type="similarity">
    <text evidence="6">Belongs to the exbB/tolQ family.</text>
</comment>
<keyword evidence="6" id="KW-0813">Transport</keyword>
<dbReference type="InterPro" id="IPR002898">
    <property type="entry name" value="MotA_ExbB_proton_chnl"/>
</dbReference>
<comment type="caution">
    <text evidence="9">The sequence shown here is derived from an EMBL/GenBank/DDBJ whole genome shotgun (WGS) entry which is preliminary data.</text>
</comment>
<dbReference type="RefSeq" id="WP_339615463.1">
    <property type="nucleotide sequence ID" value="NZ_AP031500.1"/>
</dbReference>
<dbReference type="PANTHER" id="PTHR30625">
    <property type="entry name" value="PROTEIN TOLQ"/>
    <property type="match status" value="1"/>
</dbReference>
<keyword evidence="4 7" id="KW-1133">Transmembrane helix</keyword>
<comment type="subcellular location">
    <subcellularLocation>
        <location evidence="1">Cell membrane</location>
        <topology evidence="1">Multi-pass membrane protein</topology>
    </subcellularLocation>
    <subcellularLocation>
        <location evidence="6">Membrane</location>
        <topology evidence="6">Multi-pass membrane protein</topology>
    </subcellularLocation>
</comment>
<feature type="transmembrane region" description="Helical" evidence="7">
    <location>
        <begin position="106"/>
        <end position="130"/>
    </location>
</feature>
<gene>
    <name evidence="9" type="ORF">ACFOEB_08830</name>
</gene>
<dbReference type="Proteomes" id="UP001595548">
    <property type="component" value="Unassembled WGS sequence"/>
</dbReference>
<feature type="transmembrane region" description="Helical" evidence="7">
    <location>
        <begin position="6"/>
        <end position="27"/>
    </location>
</feature>
<evidence type="ECO:0000256" key="1">
    <source>
        <dbReference type="ARBA" id="ARBA00004651"/>
    </source>
</evidence>
<proteinExistence type="inferred from homology"/>
<evidence type="ECO:0000256" key="3">
    <source>
        <dbReference type="ARBA" id="ARBA00022692"/>
    </source>
</evidence>
<dbReference type="InterPro" id="IPR050790">
    <property type="entry name" value="ExbB/TolQ_transport"/>
</dbReference>